<dbReference type="RefSeq" id="WP_150089285.1">
    <property type="nucleotide sequence ID" value="NZ_VWSF01000011.1"/>
</dbReference>
<dbReference type="InterPro" id="IPR008969">
    <property type="entry name" value="CarboxyPept-like_regulatory"/>
</dbReference>
<dbReference type="InterPro" id="IPR039426">
    <property type="entry name" value="TonB-dep_rcpt-like"/>
</dbReference>
<dbReference type="Pfam" id="PF13715">
    <property type="entry name" value="CarbopepD_reg_2"/>
    <property type="match status" value="1"/>
</dbReference>
<keyword evidence="4 7" id="KW-0812">Transmembrane</keyword>
<dbReference type="AlphaFoldDB" id="A0A5M6DG47"/>
<feature type="chain" id="PRO_5024377489" evidence="8">
    <location>
        <begin position="32"/>
        <end position="1130"/>
    </location>
</feature>
<evidence type="ECO:0000313" key="10">
    <source>
        <dbReference type="EMBL" id="KAA5544195.1"/>
    </source>
</evidence>
<name>A0A5M6DG47_9BACT</name>
<dbReference type="NCBIfam" id="TIGR04056">
    <property type="entry name" value="OMP_RagA_SusC"/>
    <property type="match status" value="1"/>
</dbReference>
<dbReference type="SUPFAM" id="SSF56935">
    <property type="entry name" value="Porins"/>
    <property type="match status" value="1"/>
</dbReference>
<comment type="subcellular location">
    <subcellularLocation>
        <location evidence="1 7">Cell outer membrane</location>
        <topology evidence="1 7">Multi-pass membrane protein</topology>
    </subcellularLocation>
</comment>
<keyword evidence="3 7" id="KW-1134">Transmembrane beta strand</keyword>
<sequence length="1130" mass="125863">MNKTIYSKVKGKVLLLLLTGICPMVTNNAYAFKDESEHIILADIVVKGTVRIQGNGATTETVPGINVIEKGTQNGTITDAQGNFQLTVKDNATLVFSMVGYKSQEVPVNNRTSIIITLEEEGKSLDEVVVTGYQTIDRKMFTGSATLLKGDDAKRSGVTDVSRMLEGRVAGVSVQNVSGTFGAAPKIRVRGATSITGDNKPLWVVDGVILEDVVNVSNEQLSTGDPATLIGSSVAGLNPDDIESFQILKDASATAMYGARAMNGVVVITTKKGKIGKPIVSYTGNFSTYLKPTYRNFDIMNSADQMSVYAEMERKGWLNHADVSRRQDGGVFTKMYDLINTFDPGTGTYGLENSPAARATFLERYARANTNWFDELFQNSFMQEHSLSISSGTEKSQLYFSTSYLQDNGWSIADQVKRFTGNARANFNISDKISVGLISQGSIRDQRAPGTLGRLSNPVSGQYDRDFDINPFSYAINTSRTLTAYDENGNREFFRRNFAPFNILDELENNTLDLSLLDLKLQGDFSYKIRNNLKYSFLGALRYAKTNQEHKVRENSNMANAYRANQNAVVEEENKFLYRDPDNPDAQPVVVLPYGGFYNTNDDNLVSYNFRNTLEWDKTLADIHTFRLFASQELRYADRQNKSFNGAGYQYDKGGVPYIDYRIIKQNVESNFNYYNMSMRYDRFLAYMANGAYSYRGKYNLNGTVRYDGSNALGEARTARWLPTWNVSGSWNVDTEPFMARQNTVNRLTLRATYGLTASMGNATNSSLVLQNTSTRRPYLTEVESMIYIQNLENSELTWEKQYETNVGVDAGLFNEKLTATVDAYLRNAFDLIGPIRTSGIGGEEIKVANYADMQSYGLEVALGAGIINTKDLGVRTQLTAGYNKGKITNLANNPDIWSLVIPEGGPKEGYPYRGLFSIDYQGLDPETGMPRFINEEGETSGNVYLQSDDTQYLKYEGPVDPLLNGGWFNSVRYKNFSLSALVTYSGGNKIRLTPAFRTSYTDLDAMPYDFVYRWTLPGDEETTNIPSILDRIAAAGLEGYPYNNYNYSTTRVVDGDFVRLKQVSLTYALPPTRLSTIGLNNLSLSLVANNMWLIYADKRLNGQDPEFFSSGGVAMPIPKQFTLSLKIGL</sequence>
<dbReference type="Gene3D" id="2.60.40.1120">
    <property type="entry name" value="Carboxypeptidase-like, regulatory domain"/>
    <property type="match status" value="1"/>
</dbReference>
<keyword evidence="2 7" id="KW-0813">Transport</keyword>
<dbReference type="Gene3D" id="2.40.170.20">
    <property type="entry name" value="TonB-dependent receptor, beta-barrel domain"/>
    <property type="match status" value="1"/>
</dbReference>
<evidence type="ECO:0000256" key="2">
    <source>
        <dbReference type="ARBA" id="ARBA00022448"/>
    </source>
</evidence>
<dbReference type="Pfam" id="PF07715">
    <property type="entry name" value="Plug"/>
    <property type="match status" value="1"/>
</dbReference>
<comment type="similarity">
    <text evidence="7">Belongs to the TonB-dependent receptor family.</text>
</comment>
<evidence type="ECO:0000256" key="3">
    <source>
        <dbReference type="ARBA" id="ARBA00022452"/>
    </source>
</evidence>
<keyword evidence="6 7" id="KW-0998">Cell outer membrane</keyword>
<evidence type="ECO:0000256" key="7">
    <source>
        <dbReference type="PROSITE-ProRule" id="PRU01360"/>
    </source>
</evidence>
<feature type="signal peptide" evidence="8">
    <location>
        <begin position="1"/>
        <end position="31"/>
    </location>
</feature>
<dbReference type="Proteomes" id="UP000323426">
    <property type="component" value="Unassembled WGS sequence"/>
</dbReference>
<keyword evidence="11" id="KW-1185">Reference proteome</keyword>
<evidence type="ECO:0000259" key="9">
    <source>
        <dbReference type="Pfam" id="PF07715"/>
    </source>
</evidence>
<dbReference type="InterPro" id="IPR012910">
    <property type="entry name" value="Plug_dom"/>
</dbReference>
<dbReference type="SUPFAM" id="SSF49464">
    <property type="entry name" value="Carboxypeptidase regulatory domain-like"/>
    <property type="match status" value="1"/>
</dbReference>
<dbReference type="InterPro" id="IPR023997">
    <property type="entry name" value="TonB-dep_OMP_SusC/RagA_CS"/>
</dbReference>
<dbReference type="EMBL" id="VWSF01000011">
    <property type="protein sequence ID" value="KAA5544195.1"/>
    <property type="molecule type" value="Genomic_DNA"/>
</dbReference>
<evidence type="ECO:0000256" key="4">
    <source>
        <dbReference type="ARBA" id="ARBA00022692"/>
    </source>
</evidence>
<dbReference type="InterPro" id="IPR023996">
    <property type="entry name" value="TonB-dep_OMP_SusC/RagA"/>
</dbReference>
<evidence type="ECO:0000256" key="6">
    <source>
        <dbReference type="ARBA" id="ARBA00023237"/>
    </source>
</evidence>
<evidence type="ECO:0000313" key="11">
    <source>
        <dbReference type="Proteomes" id="UP000323426"/>
    </source>
</evidence>
<organism evidence="10 11">
    <name type="scientific">Adhaeribacter rhizoryzae</name>
    <dbReference type="NCBI Taxonomy" id="2607907"/>
    <lineage>
        <taxon>Bacteria</taxon>
        <taxon>Pseudomonadati</taxon>
        <taxon>Bacteroidota</taxon>
        <taxon>Cytophagia</taxon>
        <taxon>Cytophagales</taxon>
        <taxon>Hymenobacteraceae</taxon>
        <taxon>Adhaeribacter</taxon>
    </lineage>
</organism>
<evidence type="ECO:0000256" key="5">
    <source>
        <dbReference type="ARBA" id="ARBA00023136"/>
    </source>
</evidence>
<keyword evidence="5 7" id="KW-0472">Membrane</keyword>
<feature type="domain" description="TonB-dependent receptor plug" evidence="9">
    <location>
        <begin position="141"/>
        <end position="265"/>
    </location>
</feature>
<dbReference type="InterPro" id="IPR036942">
    <property type="entry name" value="Beta-barrel_TonB_sf"/>
</dbReference>
<accession>A0A5M6DG47</accession>
<reference evidence="10 11" key="1">
    <citation type="submission" date="2019-09" db="EMBL/GenBank/DDBJ databases">
        <title>Genome sequence and assembly of Adhaeribacter sp.</title>
        <authorList>
            <person name="Chhetri G."/>
        </authorList>
    </citation>
    <scope>NUCLEOTIDE SEQUENCE [LARGE SCALE GENOMIC DNA]</scope>
    <source>
        <strain evidence="10 11">DK36</strain>
    </source>
</reference>
<dbReference type="NCBIfam" id="TIGR04057">
    <property type="entry name" value="SusC_RagA_signa"/>
    <property type="match status" value="1"/>
</dbReference>
<dbReference type="InterPro" id="IPR037066">
    <property type="entry name" value="Plug_dom_sf"/>
</dbReference>
<comment type="caution">
    <text evidence="10">The sequence shown here is derived from an EMBL/GenBank/DDBJ whole genome shotgun (WGS) entry which is preliminary data.</text>
</comment>
<proteinExistence type="inferred from homology"/>
<dbReference type="PROSITE" id="PS52016">
    <property type="entry name" value="TONB_DEPENDENT_REC_3"/>
    <property type="match status" value="1"/>
</dbReference>
<dbReference type="GO" id="GO:0009279">
    <property type="term" value="C:cell outer membrane"/>
    <property type="evidence" value="ECO:0007669"/>
    <property type="project" value="UniProtKB-SubCell"/>
</dbReference>
<dbReference type="Gene3D" id="2.170.130.10">
    <property type="entry name" value="TonB-dependent receptor, plug domain"/>
    <property type="match status" value="1"/>
</dbReference>
<evidence type="ECO:0000256" key="1">
    <source>
        <dbReference type="ARBA" id="ARBA00004571"/>
    </source>
</evidence>
<evidence type="ECO:0000256" key="8">
    <source>
        <dbReference type="SAM" id="SignalP"/>
    </source>
</evidence>
<protein>
    <submittedName>
        <fullName evidence="10">SusC/RagA family TonB-linked outer membrane protein</fullName>
    </submittedName>
</protein>
<gene>
    <name evidence="10" type="ORF">F0145_14905</name>
</gene>
<keyword evidence="8" id="KW-0732">Signal</keyword>